<reference evidence="1" key="2">
    <citation type="journal article" date="2023" name="Microbiol Resour">
        <title>Decontamination and Annotation of the Draft Genome Sequence of the Oomycete Lagenidium giganteum ARSEF 373.</title>
        <authorList>
            <person name="Morgan W.R."/>
            <person name="Tartar A."/>
        </authorList>
    </citation>
    <scope>NUCLEOTIDE SEQUENCE</scope>
    <source>
        <strain evidence="1">ARSEF 373</strain>
    </source>
</reference>
<accession>A0AAV2Z682</accession>
<comment type="caution">
    <text evidence="1">The sequence shown here is derived from an EMBL/GenBank/DDBJ whole genome shotgun (WGS) entry which is preliminary data.</text>
</comment>
<gene>
    <name evidence="1" type="ORF">N0F65_010847</name>
</gene>
<name>A0AAV2Z682_9STRA</name>
<evidence type="ECO:0000313" key="1">
    <source>
        <dbReference type="EMBL" id="DBA01255.1"/>
    </source>
</evidence>
<sequence length="110" mass="12060">MNLVAFVHCDAERDVAGLVGDSIEHDELYPYQSSCRIRRDVSPTIIVRKAAQSPKGEPVVIIQRLAFTKVHRPASPELLEGFEQVCASTAAVVDTMLSNVQELLRVAPTS</sequence>
<proteinExistence type="predicted"/>
<dbReference type="Proteomes" id="UP001146120">
    <property type="component" value="Unassembled WGS sequence"/>
</dbReference>
<organism evidence="1 2">
    <name type="scientific">Lagenidium giganteum</name>
    <dbReference type="NCBI Taxonomy" id="4803"/>
    <lineage>
        <taxon>Eukaryota</taxon>
        <taxon>Sar</taxon>
        <taxon>Stramenopiles</taxon>
        <taxon>Oomycota</taxon>
        <taxon>Peronosporomycetes</taxon>
        <taxon>Pythiales</taxon>
        <taxon>Pythiaceae</taxon>
    </lineage>
</organism>
<evidence type="ECO:0000313" key="2">
    <source>
        <dbReference type="Proteomes" id="UP001146120"/>
    </source>
</evidence>
<dbReference type="AlphaFoldDB" id="A0AAV2Z682"/>
<dbReference type="EMBL" id="DAKRPA010000051">
    <property type="protein sequence ID" value="DBA01255.1"/>
    <property type="molecule type" value="Genomic_DNA"/>
</dbReference>
<keyword evidence="2" id="KW-1185">Reference proteome</keyword>
<protein>
    <submittedName>
        <fullName evidence="1">Uncharacterized protein</fullName>
    </submittedName>
</protein>
<reference evidence="1" key="1">
    <citation type="submission" date="2022-11" db="EMBL/GenBank/DDBJ databases">
        <authorList>
            <person name="Morgan W.R."/>
            <person name="Tartar A."/>
        </authorList>
    </citation>
    <scope>NUCLEOTIDE SEQUENCE</scope>
    <source>
        <strain evidence="1">ARSEF 373</strain>
    </source>
</reference>